<comment type="subcellular location">
    <subcellularLocation>
        <location evidence="1">Membrane</location>
        <topology evidence="1">Multi-pass membrane protein</topology>
    </subcellularLocation>
</comment>
<feature type="transmembrane region" description="Helical" evidence="6">
    <location>
        <begin position="51"/>
        <end position="71"/>
    </location>
</feature>
<sequence>MLPKKIVIGTVVGVVSSATQSVGLTLQRKSHIQEDLITSADSRRPPYQRPLWRFGFILFLIANLLGSSIQITTLPLIILSPLQAVGLVFNSVCSATILNEGFTPYSISGTVFVAVGALVIAWFGSMEEPNHSLDELLQLMGRGSFVCWILLSCTAIVLILAWINVVRLIEKKQYDVDHLPQSVIGVLVLSSEKFRFIKGCLYGVVSGTLSAHSLLLAKSAVELILNAVVRSNYTSFQNVKCWIIIASFFILAITQLVFLNKGLRFVSTSVLYPLVFCIYNVTNIINGLVFYNSFQLLSKTEIMMIVLGTMMVLFGVSLLSWRLEDHSDAKESNFISEHTSLVSPVLADNERAGYVSFGSPTGELCPKIDDEPTSEGPESPSSMFKYGSVADHAQGVKGKRRSRRVLSYEQSELLHQLNHMDI</sequence>
<dbReference type="GeneID" id="30990654"/>
<evidence type="ECO:0008006" key="11">
    <source>
        <dbReference type="Google" id="ProtNLM"/>
    </source>
</evidence>
<dbReference type="SUPFAM" id="SSF103481">
    <property type="entry name" value="Multidrug resistance efflux transporter EmrE"/>
    <property type="match status" value="1"/>
</dbReference>
<evidence type="ECO:0000313" key="8">
    <source>
        <dbReference type="EMBL" id="ODV74759.1"/>
    </source>
</evidence>
<dbReference type="PANTHER" id="PTHR12570">
    <property type="match status" value="1"/>
</dbReference>
<evidence type="ECO:0000313" key="10">
    <source>
        <dbReference type="Proteomes" id="UP000094389"/>
    </source>
</evidence>
<evidence type="ECO:0000256" key="1">
    <source>
        <dbReference type="ARBA" id="ARBA00004141"/>
    </source>
</evidence>
<dbReference type="OrthoDB" id="2504919at2759"/>
<name>A0A0H5C1A3_CYBJN</name>
<dbReference type="GO" id="GO:0016020">
    <property type="term" value="C:membrane"/>
    <property type="evidence" value="ECO:0007669"/>
    <property type="project" value="UniProtKB-SubCell"/>
</dbReference>
<feature type="transmembrane region" description="Helical" evidence="6">
    <location>
        <begin position="105"/>
        <end position="123"/>
    </location>
</feature>
<proteinExistence type="predicted"/>
<evidence type="ECO:0000256" key="2">
    <source>
        <dbReference type="ARBA" id="ARBA00022692"/>
    </source>
</evidence>
<reference evidence="8 10" key="3">
    <citation type="journal article" date="2016" name="Proc. Natl. Acad. Sci. U.S.A.">
        <title>Comparative genomics of biotechnologically important yeasts.</title>
        <authorList>
            <person name="Riley R."/>
            <person name="Haridas S."/>
            <person name="Wolfe K.H."/>
            <person name="Lopes M.R."/>
            <person name="Hittinger C.T."/>
            <person name="Goeker M."/>
            <person name="Salamov A.A."/>
            <person name="Wisecaver J.H."/>
            <person name="Long T.M."/>
            <person name="Calvey C.H."/>
            <person name="Aerts A.L."/>
            <person name="Barry K.W."/>
            <person name="Choi C."/>
            <person name="Clum A."/>
            <person name="Coughlan A.Y."/>
            <person name="Deshpande S."/>
            <person name="Douglass A.P."/>
            <person name="Hanson S.J."/>
            <person name="Klenk H.-P."/>
            <person name="LaButti K.M."/>
            <person name="Lapidus A."/>
            <person name="Lindquist E.A."/>
            <person name="Lipzen A.M."/>
            <person name="Meier-Kolthoff J.P."/>
            <person name="Ohm R.A."/>
            <person name="Otillar R.P."/>
            <person name="Pangilinan J.L."/>
            <person name="Peng Y."/>
            <person name="Rokas A."/>
            <person name="Rosa C.A."/>
            <person name="Scheuner C."/>
            <person name="Sibirny A.A."/>
            <person name="Slot J.C."/>
            <person name="Stielow J.B."/>
            <person name="Sun H."/>
            <person name="Kurtzman C.P."/>
            <person name="Blackwell M."/>
            <person name="Grigoriev I.V."/>
            <person name="Jeffries T.W."/>
        </authorList>
    </citation>
    <scope>NUCLEOTIDE SEQUENCE [LARGE SCALE GENOMIC DNA]</scope>
    <source>
        <strain evidence="10">ATCC 18201 / CBS 1600 / BCRC 20928 / JCM 3617 / NBRC 0987 / NRRL Y-1542</strain>
        <strain evidence="8">NRRL Y-1542</strain>
    </source>
</reference>
<keyword evidence="3 6" id="KW-1133">Transmembrane helix</keyword>
<feature type="transmembrane region" description="Helical" evidence="6">
    <location>
        <begin position="200"/>
        <end position="221"/>
    </location>
</feature>
<dbReference type="InterPro" id="IPR008521">
    <property type="entry name" value="Mg_trans_NIPA"/>
</dbReference>
<dbReference type="RefSeq" id="XP_020071798.1">
    <property type="nucleotide sequence ID" value="XM_020216258.1"/>
</dbReference>
<keyword evidence="10" id="KW-1185">Reference proteome</keyword>
<feature type="transmembrane region" description="Helical" evidence="6">
    <location>
        <begin position="143"/>
        <end position="163"/>
    </location>
</feature>
<evidence type="ECO:0000313" key="7">
    <source>
        <dbReference type="EMBL" id="CEP21568.1"/>
    </source>
</evidence>
<evidence type="ECO:0000256" key="3">
    <source>
        <dbReference type="ARBA" id="ARBA00022989"/>
    </source>
</evidence>
<dbReference type="Proteomes" id="UP000094389">
    <property type="component" value="Unassembled WGS sequence"/>
</dbReference>
<dbReference type="Proteomes" id="UP000038830">
    <property type="component" value="Unassembled WGS sequence"/>
</dbReference>
<reference evidence="9" key="2">
    <citation type="journal article" date="2015" name="J. Biotechnol.">
        <title>The structure of the Cyberlindnera jadinii genome and its relation to Candida utilis analyzed by the occurrence of single nucleotide polymorphisms.</title>
        <authorList>
            <person name="Rupp O."/>
            <person name="Brinkrolf K."/>
            <person name="Buerth C."/>
            <person name="Kunigo M."/>
            <person name="Schneider J."/>
            <person name="Jaenicke S."/>
            <person name="Goesmann A."/>
            <person name="Puehler A."/>
            <person name="Jaeger K.-E."/>
            <person name="Ernst J.F."/>
        </authorList>
    </citation>
    <scope>NUCLEOTIDE SEQUENCE [LARGE SCALE GENOMIC DNA]</scope>
    <source>
        <strain evidence="9">ATCC 18201 / CBS 1600 / BCRC 20928 / JCM 3617 / NBRC 0987 / NRRL Y-1542</strain>
    </source>
</reference>
<feature type="transmembrane region" description="Helical" evidence="6">
    <location>
        <begin position="77"/>
        <end position="98"/>
    </location>
</feature>
<protein>
    <recommendedName>
        <fullName evidence="11">DUF803-domain-containing protein</fullName>
    </recommendedName>
</protein>
<keyword evidence="2 6" id="KW-0812">Transmembrane</keyword>
<dbReference type="Pfam" id="PF05653">
    <property type="entry name" value="Mg_trans_NIPA"/>
    <property type="match status" value="2"/>
</dbReference>
<keyword evidence="4 6" id="KW-0472">Membrane</keyword>
<dbReference type="GO" id="GO:0015095">
    <property type="term" value="F:magnesium ion transmembrane transporter activity"/>
    <property type="evidence" value="ECO:0007669"/>
    <property type="project" value="InterPro"/>
</dbReference>
<evidence type="ECO:0000313" key="9">
    <source>
        <dbReference type="Proteomes" id="UP000038830"/>
    </source>
</evidence>
<dbReference type="OMA" id="NRGVQLC"/>
<dbReference type="Gene3D" id="1.10.3730.20">
    <property type="match status" value="1"/>
</dbReference>
<evidence type="ECO:0000256" key="6">
    <source>
        <dbReference type="SAM" id="Phobius"/>
    </source>
</evidence>
<dbReference type="AlphaFoldDB" id="A0A0H5C1A3"/>
<dbReference type="InterPro" id="IPR037185">
    <property type="entry name" value="EmrE-like"/>
</dbReference>
<reference evidence="7" key="1">
    <citation type="submission" date="2014-12" db="EMBL/GenBank/DDBJ databases">
        <authorList>
            <person name="Jaenicke S."/>
        </authorList>
    </citation>
    <scope>NUCLEOTIDE SEQUENCE [LARGE SCALE GENOMIC DNA]</scope>
    <source>
        <strain evidence="7">CBS1600</strain>
    </source>
</reference>
<feature type="transmembrane region" description="Helical" evidence="6">
    <location>
        <begin position="302"/>
        <end position="321"/>
    </location>
</feature>
<evidence type="ECO:0000256" key="4">
    <source>
        <dbReference type="ARBA" id="ARBA00023136"/>
    </source>
</evidence>
<feature type="region of interest" description="Disordered" evidence="5">
    <location>
        <begin position="362"/>
        <end position="384"/>
    </location>
</feature>
<organism evidence="7 9">
    <name type="scientific">Cyberlindnera jadinii (strain ATCC 18201 / CBS 1600 / BCRC 20928 / JCM 3617 / NBRC 0987 / NRRL Y-1542)</name>
    <name type="common">Torula yeast</name>
    <name type="synonym">Candida utilis</name>
    <dbReference type="NCBI Taxonomy" id="983966"/>
    <lineage>
        <taxon>Eukaryota</taxon>
        <taxon>Fungi</taxon>
        <taxon>Dikarya</taxon>
        <taxon>Ascomycota</taxon>
        <taxon>Saccharomycotina</taxon>
        <taxon>Saccharomycetes</taxon>
        <taxon>Phaffomycetales</taxon>
        <taxon>Phaffomycetaceae</taxon>
        <taxon>Cyberlindnera</taxon>
    </lineage>
</organism>
<gene>
    <name evidence="7" type="ORF">BN1211_1698</name>
    <name evidence="8" type="ORF">CYBJADRAFT_171773</name>
</gene>
<dbReference type="PANTHER" id="PTHR12570:SF86">
    <property type="entry name" value="ADR321CP"/>
    <property type="match status" value="1"/>
</dbReference>
<accession>A0A0H5C1A3</accession>
<dbReference type="EMBL" id="KV453927">
    <property type="protein sequence ID" value="ODV74759.1"/>
    <property type="molecule type" value="Genomic_DNA"/>
</dbReference>
<accession>A0A1E4S5G6</accession>
<feature type="transmembrane region" description="Helical" evidence="6">
    <location>
        <begin position="241"/>
        <end position="259"/>
    </location>
</feature>
<feature type="transmembrane region" description="Helical" evidence="6">
    <location>
        <begin position="271"/>
        <end position="290"/>
    </location>
</feature>
<dbReference type="EMBL" id="CDQK01000002">
    <property type="protein sequence ID" value="CEP21568.1"/>
    <property type="molecule type" value="Genomic_DNA"/>
</dbReference>
<evidence type="ECO:0000256" key="5">
    <source>
        <dbReference type="SAM" id="MobiDB-lite"/>
    </source>
</evidence>